<dbReference type="RefSeq" id="WP_185005589.1">
    <property type="nucleotide sequence ID" value="NZ_BAAAUI010000017.1"/>
</dbReference>
<keyword evidence="3 7" id="KW-0479">Metal-binding</keyword>
<evidence type="ECO:0000256" key="6">
    <source>
        <dbReference type="ARBA" id="ARBA00023033"/>
    </source>
</evidence>
<evidence type="ECO:0000256" key="2">
    <source>
        <dbReference type="ARBA" id="ARBA00022617"/>
    </source>
</evidence>
<keyword evidence="9" id="KW-1185">Reference proteome</keyword>
<dbReference type="CDD" id="cd11031">
    <property type="entry name" value="Cyp158A-like"/>
    <property type="match status" value="1"/>
</dbReference>
<organism evidence="8 9">
    <name type="scientific">Crossiella cryophila</name>
    <dbReference type="NCBI Taxonomy" id="43355"/>
    <lineage>
        <taxon>Bacteria</taxon>
        <taxon>Bacillati</taxon>
        <taxon>Actinomycetota</taxon>
        <taxon>Actinomycetes</taxon>
        <taxon>Pseudonocardiales</taxon>
        <taxon>Pseudonocardiaceae</taxon>
        <taxon>Crossiella</taxon>
    </lineage>
</organism>
<dbReference type="PANTHER" id="PTHR46696">
    <property type="entry name" value="P450, PUTATIVE (EUROFUNG)-RELATED"/>
    <property type="match status" value="1"/>
</dbReference>
<dbReference type="GO" id="GO:0004497">
    <property type="term" value="F:monooxygenase activity"/>
    <property type="evidence" value="ECO:0007669"/>
    <property type="project" value="UniProtKB-KW"/>
</dbReference>
<keyword evidence="2 7" id="KW-0349">Heme</keyword>
<gene>
    <name evidence="8" type="ORF">HNR67_006008</name>
</gene>
<dbReference type="PANTHER" id="PTHR46696:SF1">
    <property type="entry name" value="CYTOCHROME P450 YJIB-RELATED"/>
    <property type="match status" value="1"/>
</dbReference>
<evidence type="ECO:0000313" key="8">
    <source>
        <dbReference type="EMBL" id="MBB4679890.1"/>
    </source>
</evidence>
<dbReference type="Proteomes" id="UP000533598">
    <property type="component" value="Unassembled WGS sequence"/>
</dbReference>
<proteinExistence type="inferred from homology"/>
<name>A0A7W7CF09_9PSEU</name>
<dbReference type="EC" id="1.14.13.-" evidence="8"/>
<comment type="caution">
    <text evidence="8">The sequence shown here is derived from an EMBL/GenBank/DDBJ whole genome shotgun (WGS) entry which is preliminary data.</text>
</comment>
<keyword evidence="5 7" id="KW-0408">Iron</keyword>
<dbReference type="SUPFAM" id="SSF48264">
    <property type="entry name" value="Cytochrome P450"/>
    <property type="match status" value="1"/>
</dbReference>
<dbReference type="InterPro" id="IPR001128">
    <property type="entry name" value="Cyt_P450"/>
</dbReference>
<dbReference type="GO" id="GO:0005506">
    <property type="term" value="F:iron ion binding"/>
    <property type="evidence" value="ECO:0007669"/>
    <property type="project" value="InterPro"/>
</dbReference>
<evidence type="ECO:0000256" key="3">
    <source>
        <dbReference type="ARBA" id="ARBA00022723"/>
    </source>
</evidence>
<evidence type="ECO:0000256" key="1">
    <source>
        <dbReference type="ARBA" id="ARBA00010617"/>
    </source>
</evidence>
<evidence type="ECO:0000256" key="4">
    <source>
        <dbReference type="ARBA" id="ARBA00023002"/>
    </source>
</evidence>
<keyword evidence="4 7" id="KW-0560">Oxidoreductase</keyword>
<dbReference type="FunFam" id="1.10.630.10:FF:000018">
    <property type="entry name" value="Cytochrome P450 monooxygenase"/>
    <property type="match status" value="1"/>
</dbReference>
<evidence type="ECO:0000256" key="7">
    <source>
        <dbReference type="RuleBase" id="RU000461"/>
    </source>
</evidence>
<protein>
    <submittedName>
        <fullName evidence="8">Nocardicin N-oxygenase</fullName>
        <ecNumber evidence="8">1.14.13.-</ecNumber>
    </submittedName>
</protein>
<dbReference type="PRINTS" id="PR00359">
    <property type="entry name" value="BP450"/>
</dbReference>
<comment type="similarity">
    <text evidence="1 7">Belongs to the cytochrome P450 family.</text>
</comment>
<dbReference type="Gene3D" id="1.10.630.10">
    <property type="entry name" value="Cytochrome P450"/>
    <property type="match status" value="1"/>
</dbReference>
<dbReference type="Pfam" id="PF00067">
    <property type="entry name" value="p450"/>
    <property type="match status" value="1"/>
</dbReference>
<reference evidence="8 9" key="1">
    <citation type="submission" date="2020-08" db="EMBL/GenBank/DDBJ databases">
        <title>Sequencing the genomes of 1000 actinobacteria strains.</title>
        <authorList>
            <person name="Klenk H.-P."/>
        </authorList>
    </citation>
    <scope>NUCLEOTIDE SEQUENCE [LARGE SCALE GENOMIC DNA]</scope>
    <source>
        <strain evidence="8 9">DSM 44230</strain>
    </source>
</reference>
<accession>A0A7W7CF09</accession>
<sequence length="396" mass="43016">MSAPERAPAVSLPLAQPSITEPPAAYARLRAENPVARVITENGTHAWMVTRYEDVRFVLADPRFSIRFAGAAGDNAEDGPEESLFQDPPGHSRLRRLVGRAFTARRMAELRPAVVRTADRLAGAMATDYPPAELVTDFAFPLSITVISELLGVPAPDRAEFRAWSEAVVSMTAHTPEQIGAAWQNLNGYVAELIEAKRQKPGSDLMSALIAVRDNEDDRLSTGELRTMAVTLLVAGHVSTVNAITLGMLTLLSNRAQYDRLVADPGLIEGAVEEILRCQFGKRGLMRIAKEDVPLGPALIRKGDTVFAELGAANCDAELFTEPARFDITRPDNPHLAFGHGIHHCLGAALGRMELQVTLEVLSSAFPLLRTVLPVERIPMRTGLLDQSPAALLVTW</sequence>
<keyword evidence="6 7" id="KW-0503">Monooxygenase</keyword>
<dbReference type="PROSITE" id="PS00086">
    <property type="entry name" value="CYTOCHROME_P450"/>
    <property type="match status" value="1"/>
</dbReference>
<dbReference type="InterPro" id="IPR017972">
    <property type="entry name" value="Cyt_P450_CS"/>
</dbReference>
<dbReference type="EMBL" id="JACHMH010000001">
    <property type="protein sequence ID" value="MBB4679890.1"/>
    <property type="molecule type" value="Genomic_DNA"/>
</dbReference>
<evidence type="ECO:0000256" key="5">
    <source>
        <dbReference type="ARBA" id="ARBA00023004"/>
    </source>
</evidence>
<dbReference type="InterPro" id="IPR036396">
    <property type="entry name" value="Cyt_P450_sf"/>
</dbReference>
<dbReference type="InterPro" id="IPR002397">
    <property type="entry name" value="Cyt_P450_B"/>
</dbReference>
<dbReference type="AlphaFoldDB" id="A0A7W7CF09"/>
<dbReference type="GO" id="GO:0016705">
    <property type="term" value="F:oxidoreductase activity, acting on paired donors, with incorporation or reduction of molecular oxygen"/>
    <property type="evidence" value="ECO:0007669"/>
    <property type="project" value="InterPro"/>
</dbReference>
<dbReference type="GO" id="GO:0020037">
    <property type="term" value="F:heme binding"/>
    <property type="evidence" value="ECO:0007669"/>
    <property type="project" value="InterPro"/>
</dbReference>
<evidence type="ECO:0000313" key="9">
    <source>
        <dbReference type="Proteomes" id="UP000533598"/>
    </source>
</evidence>